<sequence>MLSKVIVAIFVVTAILQQATAANLPEQQDTPNAQEAQDAPNTRAAKEPPNSMETRADEIVERALNFLNVKNWNEKAIDNRYSAEDATALAYALNEIYTGTAASFKKMVKLQLYLFKKFEEAGDVNDKYLFNVAYYFLKIKQNQHYASLSNALKRELNDYISYLPPSLDHLFFQTKFCLMNREHLNYMYATDTPIDRQRDYIFVFKNANVNNNKRAWTTKVTDVSTSRQTKLKFALKHNQSKRVAYLERSNYKGKSNMVAAWHSSFQQPSNGEWNVALHQNQLIFSQNGRLICADGSIYDRNHLYVLGQGGNGNGKDAPECQWYAKECP</sequence>
<dbReference type="GO" id="GO:0016740">
    <property type="term" value="F:transferase activity"/>
    <property type="evidence" value="ECO:0007669"/>
    <property type="project" value="UniProtKB-KW"/>
</dbReference>
<protein>
    <submittedName>
        <fullName evidence="3">Protoheme IX farnesyltransferase 2</fullName>
    </submittedName>
</protein>
<keyword evidence="2" id="KW-0732">Signal</keyword>
<evidence type="ECO:0000256" key="2">
    <source>
        <dbReference type="SAM" id="SignalP"/>
    </source>
</evidence>
<gene>
    <name evidence="3" type="primary">cyoE2_1</name>
    <name evidence="3" type="ORF">g.19414</name>
</gene>
<accession>A0A0A1XAB5</accession>
<proteinExistence type="predicted"/>
<evidence type="ECO:0000256" key="1">
    <source>
        <dbReference type="SAM" id="MobiDB-lite"/>
    </source>
</evidence>
<evidence type="ECO:0000313" key="3">
    <source>
        <dbReference type="EMBL" id="JAD08239.1"/>
    </source>
</evidence>
<name>A0A0A1XAB5_ZEUCU</name>
<reference evidence="3" key="1">
    <citation type="submission" date="2014-11" db="EMBL/GenBank/DDBJ databases">
        <authorList>
            <person name="Geib S."/>
        </authorList>
    </citation>
    <scope>NUCLEOTIDE SEQUENCE</scope>
</reference>
<dbReference type="EMBL" id="GBXI01006053">
    <property type="protein sequence ID" value="JAD08239.1"/>
    <property type="molecule type" value="Transcribed_RNA"/>
</dbReference>
<reference evidence="3" key="2">
    <citation type="journal article" date="2015" name="Gigascience">
        <title>Reconstructing a comprehensive transcriptome assembly of a white-pupal translocated strain of the pest fruit fly Bactrocera cucurbitae.</title>
        <authorList>
            <person name="Sim S.B."/>
            <person name="Calla B."/>
            <person name="Hall B."/>
            <person name="DeRego T."/>
            <person name="Geib S.M."/>
        </authorList>
    </citation>
    <scope>NUCLEOTIDE SEQUENCE</scope>
</reference>
<keyword evidence="3" id="KW-0808">Transferase</keyword>
<feature type="compositionally biased region" description="Polar residues" evidence="1">
    <location>
        <begin position="25"/>
        <end position="35"/>
    </location>
</feature>
<dbReference type="AlphaFoldDB" id="A0A0A1XAB5"/>
<feature type="chain" id="PRO_5001983096" evidence="2">
    <location>
        <begin position="22"/>
        <end position="328"/>
    </location>
</feature>
<feature type="region of interest" description="Disordered" evidence="1">
    <location>
        <begin position="25"/>
        <end position="52"/>
    </location>
</feature>
<organism evidence="3">
    <name type="scientific">Zeugodacus cucurbitae</name>
    <name type="common">Melon fruit fly</name>
    <name type="synonym">Bactrocera cucurbitae</name>
    <dbReference type="NCBI Taxonomy" id="28588"/>
    <lineage>
        <taxon>Eukaryota</taxon>
        <taxon>Metazoa</taxon>
        <taxon>Ecdysozoa</taxon>
        <taxon>Arthropoda</taxon>
        <taxon>Hexapoda</taxon>
        <taxon>Insecta</taxon>
        <taxon>Pterygota</taxon>
        <taxon>Neoptera</taxon>
        <taxon>Endopterygota</taxon>
        <taxon>Diptera</taxon>
        <taxon>Brachycera</taxon>
        <taxon>Muscomorpha</taxon>
        <taxon>Tephritoidea</taxon>
        <taxon>Tephritidae</taxon>
        <taxon>Zeugodacus</taxon>
        <taxon>Zeugodacus</taxon>
    </lineage>
</organism>
<feature type="signal peptide" evidence="2">
    <location>
        <begin position="1"/>
        <end position="21"/>
    </location>
</feature>